<dbReference type="InterPro" id="IPR000571">
    <property type="entry name" value="Znf_CCCH"/>
</dbReference>
<keyword evidence="6" id="KW-1185">Reference proteome</keyword>
<feature type="zinc finger region" description="C3H1-type" evidence="4">
    <location>
        <begin position="19"/>
        <end position="46"/>
    </location>
</feature>
<evidence type="ECO:0000259" key="5">
    <source>
        <dbReference type="PROSITE" id="PS50103"/>
    </source>
</evidence>
<protein>
    <submittedName>
        <fullName evidence="7">C3H1-type domain-containing protein</fullName>
    </submittedName>
</protein>
<evidence type="ECO:0000256" key="4">
    <source>
        <dbReference type="PROSITE-ProRule" id="PRU00723"/>
    </source>
</evidence>
<dbReference type="AlphaFoldDB" id="A0A0M3HFN0"/>
<dbReference type="Proteomes" id="UP000036681">
    <property type="component" value="Unplaced"/>
</dbReference>
<evidence type="ECO:0000256" key="1">
    <source>
        <dbReference type="ARBA" id="ARBA00022723"/>
    </source>
</evidence>
<dbReference type="SUPFAM" id="SSF90229">
    <property type="entry name" value="CCCH zinc finger"/>
    <property type="match status" value="1"/>
</dbReference>
<name>A0A0M3HFN0_ASCLU</name>
<evidence type="ECO:0000313" key="7">
    <source>
        <dbReference type="WBParaSite" id="ALUE_0000032501-mRNA-1"/>
    </source>
</evidence>
<organism evidence="6 7">
    <name type="scientific">Ascaris lumbricoides</name>
    <name type="common">Giant roundworm</name>
    <dbReference type="NCBI Taxonomy" id="6252"/>
    <lineage>
        <taxon>Eukaryota</taxon>
        <taxon>Metazoa</taxon>
        <taxon>Ecdysozoa</taxon>
        <taxon>Nematoda</taxon>
        <taxon>Chromadorea</taxon>
        <taxon>Rhabditida</taxon>
        <taxon>Spirurina</taxon>
        <taxon>Ascaridomorpha</taxon>
        <taxon>Ascaridoidea</taxon>
        <taxon>Ascarididae</taxon>
        <taxon>Ascaris</taxon>
    </lineage>
</organism>
<dbReference type="GO" id="GO:0008270">
    <property type="term" value="F:zinc ion binding"/>
    <property type="evidence" value="ECO:0007669"/>
    <property type="project" value="UniProtKB-KW"/>
</dbReference>
<dbReference type="WBParaSite" id="ALUE_0000032501-mRNA-1">
    <property type="protein sequence ID" value="ALUE_0000032501-mRNA-1"/>
    <property type="gene ID" value="ALUE_0000032501"/>
</dbReference>
<dbReference type="PROSITE" id="PS50103">
    <property type="entry name" value="ZF_C3H1"/>
    <property type="match status" value="1"/>
</dbReference>
<accession>A0A0M3HFN0</accession>
<sequence>MFSTHCERVSVPGERKERAYKTALCRAFIAGKCVYAEACIFVHGGINLVERRIASSKWGGKEDDDGDGGIIFYFSSRQ</sequence>
<dbReference type="InterPro" id="IPR036855">
    <property type="entry name" value="Znf_CCCH_sf"/>
</dbReference>
<dbReference type="Gene3D" id="4.10.1000.10">
    <property type="entry name" value="Zinc finger, CCCH-type"/>
    <property type="match status" value="1"/>
</dbReference>
<keyword evidence="3 4" id="KW-0862">Zinc</keyword>
<evidence type="ECO:0000313" key="6">
    <source>
        <dbReference type="Proteomes" id="UP000036681"/>
    </source>
</evidence>
<reference evidence="7" key="1">
    <citation type="submission" date="2017-02" db="UniProtKB">
        <authorList>
            <consortium name="WormBaseParasite"/>
        </authorList>
    </citation>
    <scope>IDENTIFICATION</scope>
</reference>
<evidence type="ECO:0000256" key="2">
    <source>
        <dbReference type="ARBA" id="ARBA00022771"/>
    </source>
</evidence>
<proteinExistence type="predicted"/>
<keyword evidence="2 4" id="KW-0863">Zinc-finger</keyword>
<keyword evidence="1 4" id="KW-0479">Metal-binding</keyword>
<feature type="domain" description="C3H1-type" evidence="5">
    <location>
        <begin position="19"/>
        <end position="46"/>
    </location>
</feature>
<dbReference type="SMART" id="SM00356">
    <property type="entry name" value="ZnF_C3H1"/>
    <property type="match status" value="1"/>
</dbReference>
<evidence type="ECO:0000256" key="3">
    <source>
        <dbReference type="ARBA" id="ARBA00022833"/>
    </source>
</evidence>